<dbReference type="InterPro" id="IPR000182">
    <property type="entry name" value="GNAT_dom"/>
</dbReference>
<dbReference type="Pfam" id="PF13673">
    <property type="entry name" value="Acetyltransf_10"/>
    <property type="match status" value="1"/>
</dbReference>
<dbReference type="RefSeq" id="WP_137030831.1">
    <property type="nucleotide sequence ID" value="NZ_SZNK01000001.1"/>
</dbReference>
<name>A0A4U2YD79_9BACL</name>
<dbReference type="EMBL" id="SZNK01000001">
    <property type="protein sequence ID" value="TKI57391.1"/>
    <property type="molecule type" value="Genomic_DNA"/>
</dbReference>
<dbReference type="CDD" id="cd04301">
    <property type="entry name" value="NAT_SF"/>
    <property type="match status" value="1"/>
</dbReference>
<evidence type="ECO:0000259" key="1">
    <source>
        <dbReference type="PROSITE" id="PS51186"/>
    </source>
</evidence>
<keyword evidence="3" id="KW-1185">Reference proteome</keyword>
<comment type="caution">
    <text evidence="2">The sequence shown here is derived from an EMBL/GenBank/DDBJ whole genome shotgun (WGS) entry which is preliminary data.</text>
</comment>
<keyword evidence="2" id="KW-0808">Transferase</keyword>
<dbReference type="GO" id="GO:0016747">
    <property type="term" value="F:acyltransferase activity, transferring groups other than amino-acyl groups"/>
    <property type="evidence" value="ECO:0007669"/>
    <property type="project" value="InterPro"/>
</dbReference>
<dbReference type="SUPFAM" id="SSF55729">
    <property type="entry name" value="Acyl-CoA N-acyltransferases (Nat)"/>
    <property type="match status" value="1"/>
</dbReference>
<gene>
    <name evidence="2" type="ORF">E8L90_19105</name>
</gene>
<dbReference type="InterPro" id="IPR016181">
    <property type="entry name" value="Acyl_CoA_acyltransferase"/>
</dbReference>
<evidence type="ECO:0000313" key="2">
    <source>
        <dbReference type="EMBL" id="TKI57391.1"/>
    </source>
</evidence>
<reference evidence="2 3" key="1">
    <citation type="submission" date="2019-04" db="EMBL/GenBank/DDBJ databases">
        <title>Whole genome sequencing of Brevibacillus sp. TGS2-1.</title>
        <authorList>
            <person name="Choi A."/>
        </authorList>
    </citation>
    <scope>NUCLEOTIDE SEQUENCE [LARGE SCALE GENOMIC DNA]</scope>
    <source>
        <strain evidence="2 3">TGS2-1</strain>
    </source>
</reference>
<dbReference type="Proteomes" id="UP000307841">
    <property type="component" value="Unassembled WGS sequence"/>
</dbReference>
<dbReference type="AlphaFoldDB" id="A0A4U2YD79"/>
<proteinExistence type="predicted"/>
<accession>A0A4U2YD79</accession>
<organism evidence="2 3">
    <name type="scientific">Brevibacillus antibioticus</name>
    <dbReference type="NCBI Taxonomy" id="2570228"/>
    <lineage>
        <taxon>Bacteria</taxon>
        <taxon>Bacillati</taxon>
        <taxon>Bacillota</taxon>
        <taxon>Bacilli</taxon>
        <taxon>Bacillales</taxon>
        <taxon>Paenibacillaceae</taxon>
        <taxon>Brevibacillus</taxon>
    </lineage>
</organism>
<dbReference type="OrthoDB" id="9800797at2"/>
<feature type="domain" description="N-acetyltransferase" evidence="1">
    <location>
        <begin position="1"/>
        <end position="158"/>
    </location>
</feature>
<protein>
    <submittedName>
        <fullName evidence="2">GNAT family N-acetyltransferase</fullName>
    </submittedName>
</protein>
<dbReference type="Gene3D" id="3.40.630.30">
    <property type="match status" value="1"/>
</dbReference>
<evidence type="ECO:0000313" key="3">
    <source>
        <dbReference type="Proteomes" id="UP000307841"/>
    </source>
</evidence>
<dbReference type="PROSITE" id="PS51186">
    <property type="entry name" value="GNAT"/>
    <property type="match status" value="1"/>
</dbReference>
<sequence>MNIRRGKGQEANELSELAYRSKAYWGYSDEFMEACRDDLTLSSAYIETQEVYVLEDEGSIKGFMSLEKDTEQEQWLLGYLFMEPEAVGKGYGKALWQYMVEVAQKLDITVITIHSDPYAEPFYLSRGAKRVGEIASTVFPGRTLPLLEVEIEKGRSVE</sequence>